<dbReference type="InterPro" id="IPR003953">
    <property type="entry name" value="FAD-dep_OxRdtase_2_FAD-bd"/>
</dbReference>
<evidence type="ECO:0000256" key="6">
    <source>
        <dbReference type="ARBA" id="ARBA00022630"/>
    </source>
</evidence>
<comment type="pathway">
    <text evidence="2">Cofactor biosynthesis; NAD(+) biosynthesis; iminoaspartate from L-aspartate (oxidase route): step 1/1.</text>
</comment>
<dbReference type="SUPFAM" id="SSF56425">
    <property type="entry name" value="Succinate dehydrogenase/fumarate reductase flavoprotein, catalytic domain"/>
    <property type="match status" value="1"/>
</dbReference>
<evidence type="ECO:0000256" key="9">
    <source>
        <dbReference type="ARBA" id="ARBA00023002"/>
    </source>
</evidence>
<comment type="catalytic activity">
    <reaction evidence="11">
        <text>L-aspartate + O2 = iminosuccinate + H2O2</text>
        <dbReference type="Rhea" id="RHEA:25876"/>
        <dbReference type="ChEBI" id="CHEBI:15379"/>
        <dbReference type="ChEBI" id="CHEBI:16240"/>
        <dbReference type="ChEBI" id="CHEBI:29991"/>
        <dbReference type="ChEBI" id="CHEBI:77875"/>
        <dbReference type="EC" id="1.4.3.16"/>
    </reaction>
    <physiologicalReaction direction="left-to-right" evidence="11">
        <dbReference type="Rhea" id="RHEA:25877"/>
    </physiologicalReaction>
</comment>
<dbReference type="GO" id="GO:0008734">
    <property type="term" value="F:L-aspartate oxidase activity"/>
    <property type="evidence" value="ECO:0007669"/>
    <property type="project" value="UniProtKB-EC"/>
</dbReference>
<gene>
    <name evidence="15" type="ORF">skT53_13780</name>
</gene>
<evidence type="ECO:0000256" key="11">
    <source>
        <dbReference type="ARBA" id="ARBA00048305"/>
    </source>
</evidence>
<dbReference type="Gene3D" id="3.90.700.10">
    <property type="entry name" value="Succinate dehydrogenase/fumarate reductase flavoprotein, catalytic domain"/>
    <property type="match status" value="1"/>
</dbReference>
<keyword evidence="9" id="KW-0560">Oxidoreductase</keyword>
<keyword evidence="7" id="KW-0662">Pyridine nucleotide biosynthesis</keyword>
<keyword evidence="6" id="KW-0285">Flavoprotein</keyword>
<dbReference type="InterPro" id="IPR027477">
    <property type="entry name" value="Succ_DH/fumarate_Rdtase_cat_sf"/>
</dbReference>
<dbReference type="RefSeq" id="WP_200760401.1">
    <property type="nucleotide sequence ID" value="NZ_AP023366.1"/>
</dbReference>
<evidence type="ECO:0000256" key="12">
    <source>
        <dbReference type="PIRSR" id="PIRSR000171-1"/>
    </source>
</evidence>
<evidence type="ECO:0000256" key="5">
    <source>
        <dbReference type="ARBA" id="ARBA00021901"/>
    </source>
</evidence>
<protein>
    <recommendedName>
        <fullName evidence="5">L-aspartate oxidase</fullName>
        <ecNumber evidence="4">1.4.3.16</ecNumber>
    </recommendedName>
    <alternativeName>
        <fullName evidence="10">Quinolinate synthase B</fullName>
    </alternativeName>
</protein>
<dbReference type="Pfam" id="PF00890">
    <property type="entry name" value="FAD_binding_2"/>
    <property type="match status" value="1"/>
</dbReference>
<dbReference type="PANTHER" id="PTHR42716">
    <property type="entry name" value="L-ASPARTATE OXIDASE"/>
    <property type="match status" value="1"/>
</dbReference>
<dbReference type="PANTHER" id="PTHR42716:SF2">
    <property type="entry name" value="L-ASPARTATE OXIDASE, CHLOROPLASTIC"/>
    <property type="match status" value="1"/>
</dbReference>
<evidence type="ECO:0000259" key="13">
    <source>
        <dbReference type="Pfam" id="PF00890"/>
    </source>
</evidence>
<dbReference type="EMBL" id="AP023366">
    <property type="protein sequence ID" value="BCJ86393.1"/>
    <property type="molecule type" value="Genomic_DNA"/>
</dbReference>
<dbReference type="InterPro" id="IPR005288">
    <property type="entry name" value="NadB"/>
</dbReference>
<dbReference type="InterPro" id="IPR037099">
    <property type="entry name" value="Fum_R/Succ_DH_flav-like_C_sf"/>
</dbReference>
<feature type="domain" description="Fumarate reductase/succinate dehydrogenase flavoprotein-like C-terminal" evidence="14">
    <location>
        <begin position="469"/>
        <end position="511"/>
    </location>
</feature>
<evidence type="ECO:0000256" key="2">
    <source>
        <dbReference type="ARBA" id="ARBA00004950"/>
    </source>
</evidence>
<dbReference type="GO" id="GO:0009435">
    <property type="term" value="P:NAD+ biosynthetic process"/>
    <property type="evidence" value="ECO:0007669"/>
    <property type="project" value="UniProtKB-UniPathway"/>
</dbReference>
<dbReference type="InterPro" id="IPR015939">
    <property type="entry name" value="Fum_Rdtase/Succ_DH_flav-like_C"/>
</dbReference>
<name>A0A7I8D8B8_9BACL</name>
<keyword evidence="8" id="KW-0274">FAD</keyword>
<dbReference type="Gene3D" id="3.50.50.60">
    <property type="entry name" value="FAD/NAD(P)-binding domain"/>
    <property type="match status" value="1"/>
</dbReference>
<feature type="domain" description="FAD-dependent oxidoreductase 2 FAD-binding" evidence="13">
    <location>
        <begin position="13"/>
        <end position="378"/>
    </location>
</feature>
<organism evidence="15 16">
    <name type="scientific">Effusibacillus dendaii</name>
    <dbReference type="NCBI Taxonomy" id="2743772"/>
    <lineage>
        <taxon>Bacteria</taxon>
        <taxon>Bacillati</taxon>
        <taxon>Bacillota</taxon>
        <taxon>Bacilli</taxon>
        <taxon>Bacillales</taxon>
        <taxon>Alicyclobacillaceae</taxon>
        <taxon>Effusibacillus</taxon>
    </lineage>
</organism>
<dbReference type="UniPathway" id="UPA00253">
    <property type="reaction ID" value="UER00326"/>
</dbReference>
<evidence type="ECO:0000256" key="8">
    <source>
        <dbReference type="ARBA" id="ARBA00022827"/>
    </source>
</evidence>
<proteinExistence type="inferred from homology"/>
<dbReference type="Pfam" id="PF02910">
    <property type="entry name" value="Succ_DH_flav_C"/>
    <property type="match status" value="1"/>
</dbReference>
<evidence type="ECO:0000313" key="15">
    <source>
        <dbReference type="EMBL" id="BCJ86393.1"/>
    </source>
</evidence>
<evidence type="ECO:0000256" key="7">
    <source>
        <dbReference type="ARBA" id="ARBA00022642"/>
    </source>
</evidence>
<dbReference type="PIRSF" id="PIRSF000171">
    <property type="entry name" value="SDHA_APRA_LASPO"/>
    <property type="match status" value="1"/>
</dbReference>
<sequence>MIANGNGRIVTTDVLVIGGGEAALRAAIEARRKGANVVMVSKGQIGSSGSSAISDTIHSAILSPEDSPDIFYQDILKGGKRINRPELARALAEDCTARVQELSEFGIELEFERELVTPGHSFPRRCYHKAGLGAHITRRLREYAQEIGIQFHEKTWIVDLLNEHGLADTGPDRLPGSGDRICGALGWANEDWIVFVAGSTILASGGMGRIYAQSDNPIDVSGETIGMAWRHGARLQDMEFVQFYPYRLVSPVNLDLYTKLFSNGAMMRNLQGERFMAGYPRKELETRDVICYQMFKQGKVLLDISQVSDSDLKATSPRLHGLLAKGYAGELEVQPVEHYSIGGISIDQYGKTSVKGLYACGECTGGVHGANRLGGGALTESLVFGARAGFAAAEETVLQTPDFVTKIEQELRHRKPPLFFTEEGKQATAAIRKKVQEIMWNQVGIERSAAGLAEASVQLGQLAAEAEPYLPLLDMVRAAAMVARSALERKESRGAHQVIDFPGERDEWIGNLMIEGEELSFWPLLNYAAPKRNDAQPGNLLP</sequence>
<dbReference type="PRINTS" id="PR00368">
    <property type="entry name" value="FADPNR"/>
</dbReference>
<dbReference type="SUPFAM" id="SSF46977">
    <property type="entry name" value="Succinate dehydrogenase/fumarate reductase flavoprotein C-terminal domain"/>
    <property type="match status" value="1"/>
</dbReference>
<dbReference type="InterPro" id="IPR036188">
    <property type="entry name" value="FAD/NAD-bd_sf"/>
</dbReference>
<dbReference type="AlphaFoldDB" id="A0A7I8D8B8"/>
<evidence type="ECO:0000313" key="16">
    <source>
        <dbReference type="Proteomes" id="UP000593802"/>
    </source>
</evidence>
<keyword evidence="16" id="KW-1185">Reference proteome</keyword>
<feature type="active site" description="Proton acceptor" evidence="12">
    <location>
        <position position="287"/>
    </location>
</feature>
<evidence type="ECO:0000256" key="1">
    <source>
        <dbReference type="ARBA" id="ARBA00001974"/>
    </source>
</evidence>
<dbReference type="EC" id="1.4.3.16" evidence="4"/>
<reference evidence="15 16" key="1">
    <citation type="submission" date="2020-08" db="EMBL/GenBank/DDBJ databases">
        <title>Complete Genome Sequence of Effusibacillus dendaii Strain skT53, Isolated from Farmland soil.</title>
        <authorList>
            <person name="Konishi T."/>
            <person name="Kawasaki H."/>
        </authorList>
    </citation>
    <scope>NUCLEOTIDE SEQUENCE [LARGE SCALE GENOMIC DNA]</scope>
    <source>
        <strain evidence="16">skT53</strain>
    </source>
</reference>
<comment type="similarity">
    <text evidence="3">Belongs to the FAD-dependent oxidoreductase 2 family. NadB subfamily.</text>
</comment>
<dbReference type="Gene3D" id="1.20.58.100">
    <property type="entry name" value="Fumarate reductase/succinate dehydrogenase flavoprotein-like, C-terminal domain"/>
    <property type="match status" value="1"/>
</dbReference>
<dbReference type="PRINTS" id="PR00411">
    <property type="entry name" value="PNDRDTASEI"/>
</dbReference>
<evidence type="ECO:0000256" key="3">
    <source>
        <dbReference type="ARBA" id="ARBA00008562"/>
    </source>
</evidence>
<dbReference type="GO" id="GO:0033765">
    <property type="term" value="F:steroid dehydrogenase activity, acting on the CH-CH group of donors"/>
    <property type="evidence" value="ECO:0007669"/>
    <property type="project" value="UniProtKB-ARBA"/>
</dbReference>
<dbReference type="KEGG" id="eff:skT53_13780"/>
<dbReference type="Proteomes" id="UP000593802">
    <property type="component" value="Chromosome"/>
</dbReference>
<accession>A0A7I8D8B8</accession>
<evidence type="ECO:0000256" key="4">
    <source>
        <dbReference type="ARBA" id="ARBA00012173"/>
    </source>
</evidence>
<comment type="cofactor">
    <cofactor evidence="1">
        <name>FAD</name>
        <dbReference type="ChEBI" id="CHEBI:57692"/>
    </cofactor>
</comment>
<evidence type="ECO:0000259" key="14">
    <source>
        <dbReference type="Pfam" id="PF02910"/>
    </source>
</evidence>
<evidence type="ECO:0000256" key="10">
    <source>
        <dbReference type="ARBA" id="ARBA00030386"/>
    </source>
</evidence>
<dbReference type="SUPFAM" id="SSF51905">
    <property type="entry name" value="FAD/NAD(P)-binding domain"/>
    <property type="match status" value="1"/>
</dbReference>